<feature type="chain" id="PRO_5041643949" evidence="7">
    <location>
        <begin position="21"/>
        <end position="338"/>
    </location>
</feature>
<evidence type="ECO:0000256" key="1">
    <source>
        <dbReference type="ARBA" id="ARBA00008455"/>
    </source>
</evidence>
<dbReference type="CDD" id="cd02248">
    <property type="entry name" value="Peptidase_C1A"/>
    <property type="match status" value="1"/>
</dbReference>
<dbReference type="AlphaFoldDB" id="A0AA97JG07"/>
<keyword evidence="6" id="KW-1015">Disulfide bond</keyword>
<dbReference type="GO" id="GO:0006508">
    <property type="term" value="P:proteolysis"/>
    <property type="evidence" value="ECO:0007669"/>
    <property type="project" value="UniProtKB-KW"/>
</dbReference>
<evidence type="ECO:0000256" key="2">
    <source>
        <dbReference type="ARBA" id="ARBA00022670"/>
    </source>
</evidence>
<dbReference type="InterPro" id="IPR025661">
    <property type="entry name" value="Pept_asp_AS"/>
</dbReference>
<dbReference type="KEGG" id="emc:129330529"/>
<dbReference type="SMART" id="SM00848">
    <property type="entry name" value="Inhibitor_I29"/>
    <property type="match status" value="1"/>
</dbReference>
<accession>A0AA97JG07</accession>
<feature type="signal peptide" evidence="7">
    <location>
        <begin position="1"/>
        <end position="20"/>
    </location>
</feature>
<dbReference type="FunFam" id="3.90.70.10:FF:000006">
    <property type="entry name" value="Cathepsin S"/>
    <property type="match status" value="1"/>
</dbReference>
<dbReference type="InterPro" id="IPR039417">
    <property type="entry name" value="Peptidase_C1A_papain-like"/>
</dbReference>
<keyword evidence="3" id="KW-0378">Hydrolase</keyword>
<evidence type="ECO:0000256" key="5">
    <source>
        <dbReference type="ARBA" id="ARBA00023145"/>
    </source>
</evidence>
<keyword evidence="2" id="KW-0645">Protease</keyword>
<dbReference type="SUPFAM" id="SSF54001">
    <property type="entry name" value="Cysteine proteinases"/>
    <property type="match status" value="1"/>
</dbReference>
<organism evidence="10 11">
    <name type="scientific">Eublepharis macularius</name>
    <name type="common">Leopard gecko</name>
    <name type="synonym">Cyrtodactylus macularius</name>
    <dbReference type="NCBI Taxonomy" id="481883"/>
    <lineage>
        <taxon>Eukaryota</taxon>
        <taxon>Metazoa</taxon>
        <taxon>Chordata</taxon>
        <taxon>Craniata</taxon>
        <taxon>Vertebrata</taxon>
        <taxon>Euteleostomi</taxon>
        <taxon>Lepidosauria</taxon>
        <taxon>Squamata</taxon>
        <taxon>Bifurcata</taxon>
        <taxon>Gekkota</taxon>
        <taxon>Eublepharidae</taxon>
        <taxon>Eublepharinae</taxon>
        <taxon>Eublepharis</taxon>
    </lineage>
</organism>
<evidence type="ECO:0000256" key="6">
    <source>
        <dbReference type="ARBA" id="ARBA00023157"/>
    </source>
</evidence>
<dbReference type="Proteomes" id="UP001190640">
    <property type="component" value="Chromosome 5"/>
</dbReference>
<dbReference type="RefSeq" id="XP_054836562.1">
    <property type="nucleotide sequence ID" value="XM_054980587.1"/>
</dbReference>
<evidence type="ECO:0000256" key="4">
    <source>
        <dbReference type="ARBA" id="ARBA00022807"/>
    </source>
</evidence>
<dbReference type="SMART" id="SM00645">
    <property type="entry name" value="Pept_C1"/>
    <property type="match status" value="1"/>
</dbReference>
<feature type="domain" description="Cathepsin propeptide inhibitor" evidence="9">
    <location>
        <begin position="31"/>
        <end position="90"/>
    </location>
</feature>
<keyword evidence="7" id="KW-0732">Signal</keyword>
<dbReference type="PROSITE" id="PS00639">
    <property type="entry name" value="THIOL_PROTEASE_HIS"/>
    <property type="match status" value="1"/>
</dbReference>
<evidence type="ECO:0000259" key="9">
    <source>
        <dbReference type="SMART" id="SM00848"/>
    </source>
</evidence>
<proteinExistence type="inferred from homology"/>
<gene>
    <name evidence="11" type="primary">LOC129330529</name>
</gene>
<evidence type="ECO:0000259" key="8">
    <source>
        <dbReference type="SMART" id="SM00645"/>
    </source>
</evidence>
<dbReference type="Pfam" id="PF08246">
    <property type="entry name" value="Inhibitor_I29"/>
    <property type="match status" value="1"/>
</dbReference>
<feature type="domain" description="Peptidase C1A papain C-terminal" evidence="8">
    <location>
        <begin position="120"/>
        <end position="337"/>
    </location>
</feature>
<evidence type="ECO:0000313" key="11">
    <source>
        <dbReference type="RefSeq" id="XP_054836562.1"/>
    </source>
</evidence>
<dbReference type="PRINTS" id="PR00705">
    <property type="entry name" value="PAPAIN"/>
</dbReference>
<dbReference type="PROSITE" id="PS00640">
    <property type="entry name" value="THIOL_PROTEASE_ASN"/>
    <property type="match status" value="1"/>
</dbReference>
<dbReference type="Gene3D" id="3.90.70.10">
    <property type="entry name" value="Cysteine proteinases"/>
    <property type="match status" value="1"/>
</dbReference>
<name>A0AA97JG07_EUBMA</name>
<protein>
    <submittedName>
        <fullName evidence="11">Procathepsin L-like</fullName>
    </submittedName>
</protein>
<reference evidence="11" key="1">
    <citation type="submission" date="2025-08" db="UniProtKB">
        <authorList>
            <consortium name="RefSeq"/>
        </authorList>
    </citation>
    <scope>IDENTIFICATION</scope>
    <source>
        <tissue evidence="11">Blood</tissue>
    </source>
</reference>
<dbReference type="GO" id="GO:0008234">
    <property type="term" value="F:cysteine-type peptidase activity"/>
    <property type="evidence" value="ECO:0007669"/>
    <property type="project" value="UniProtKB-KW"/>
</dbReference>
<dbReference type="Pfam" id="PF00112">
    <property type="entry name" value="Peptidase_C1"/>
    <property type="match status" value="1"/>
</dbReference>
<evidence type="ECO:0000313" key="10">
    <source>
        <dbReference type="Proteomes" id="UP001190640"/>
    </source>
</evidence>
<sequence>MPPLWAVVTVTSLVFLRTFSITQDQALEEAWRGWKGVHAKEYLEEEEAFRRAVWEKNMQKIKIHNLEASLGKHSYQLAMNHLGDLTDEEFNQLLNGFHPDPVKRRGGNLAFFQKSASLKTPKEVDWRKKGYVTPVKNQGHCGACWAFSATGALEGLLVNKTGKLVSLSEQNLIDCSGKLGNHGCHGGYIRRAFEYVRDNGGINSEGAYPYLEKEGFSCHYNPQDRAANCTSVVAVQRGSEEDLEQAVATIGPVSVAVDAHNFPFHFYKSGVFSTIFCSDSVNHAMLAVGYGTSPEDGKQYWILKNSWSEKWGEQGYMRLVKGADNHCGVASQASYPTM</sequence>
<comment type="similarity">
    <text evidence="1">Belongs to the peptidase C1 family.</text>
</comment>
<dbReference type="InterPro" id="IPR000169">
    <property type="entry name" value="Pept_cys_AS"/>
</dbReference>
<keyword evidence="4" id="KW-0788">Thiol protease</keyword>
<dbReference type="InterPro" id="IPR013201">
    <property type="entry name" value="Prot_inhib_I29"/>
</dbReference>
<keyword evidence="10" id="KW-1185">Reference proteome</keyword>
<keyword evidence="5" id="KW-0865">Zymogen</keyword>
<dbReference type="InterPro" id="IPR025660">
    <property type="entry name" value="Pept_his_AS"/>
</dbReference>
<dbReference type="InterPro" id="IPR000668">
    <property type="entry name" value="Peptidase_C1A_C"/>
</dbReference>
<evidence type="ECO:0000256" key="3">
    <source>
        <dbReference type="ARBA" id="ARBA00022801"/>
    </source>
</evidence>
<dbReference type="GeneID" id="129330529"/>
<dbReference type="PANTHER" id="PTHR12411">
    <property type="entry name" value="CYSTEINE PROTEASE FAMILY C1-RELATED"/>
    <property type="match status" value="1"/>
</dbReference>
<dbReference type="PROSITE" id="PS00139">
    <property type="entry name" value="THIOL_PROTEASE_CYS"/>
    <property type="match status" value="1"/>
</dbReference>
<dbReference type="InterPro" id="IPR013128">
    <property type="entry name" value="Peptidase_C1A"/>
</dbReference>
<evidence type="ECO:0000256" key="7">
    <source>
        <dbReference type="SAM" id="SignalP"/>
    </source>
</evidence>
<dbReference type="InterPro" id="IPR038765">
    <property type="entry name" value="Papain-like_cys_pep_sf"/>
</dbReference>